<gene>
    <name evidence="2" type="ORF">SAPIO_CDS2064</name>
</gene>
<sequence length="170" mass="17896">MTSSFSSSPLPAAPTHRKPHQETSLHQKASQASPPCHSSHSHPPASAQAAASPASPPSSSPSSDTASSPTQLAAVYIYSHDNVAVSDPSTHGTYDESAPSLCGDASSYKYVYSMAEAEVEDEDDEEGGEEEAEDPGYCCFGGGCAAEERLAGFGWVGWEGWKLEGWREID</sequence>
<dbReference type="RefSeq" id="XP_016645072.1">
    <property type="nucleotide sequence ID" value="XM_016785194.1"/>
</dbReference>
<dbReference type="GeneID" id="27721136"/>
<keyword evidence="3" id="KW-1185">Reference proteome</keyword>
<comment type="caution">
    <text evidence="2">The sequence shown here is derived from an EMBL/GenBank/DDBJ whole genome shotgun (WGS) entry which is preliminary data.</text>
</comment>
<dbReference type="AlphaFoldDB" id="A0A084GD61"/>
<proteinExistence type="predicted"/>
<evidence type="ECO:0000313" key="3">
    <source>
        <dbReference type="Proteomes" id="UP000028545"/>
    </source>
</evidence>
<name>A0A084GD61_PSEDA</name>
<protein>
    <submittedName>
        <fullName evidence="2">Uncharacterized protein</fullName>
    </submittedName>
</protein>
<dbReference type="HOGENOM" id="CLU_1571542_0_0_1"/>
<feature type="compositionally biased region" description="Low complexity" evidence="1">
    <location>
        <begin position="60"/>
        <end position="69"/>
    </location>
</feature>
<accession>A0A084GD61</accession>
<feature type="compositionally biased region" description="Low complexity" evidence="1">
    <location>
        <begin position="29"/>
        <end position="53"/>
    </location>
</feature>
<feature type="region of interest" description="Disordered" evidence="1">
    <location>
        <begin position="1"/>
        <end position="69"/>
    </location>
</feature>
<dbReference type="VEuPathDB" id="FungiDB:SAPIO_CDS2064"/>
<organism evidence="2 3">
    <name type="scientific">Pseudallescheria apiosperma</name>
    <name type="common">Scedosporium apiospermum</name>
    <dbReference type="NCBI Taxonomy" id="563466"/>
    <lineage>
        <taxon>Eukaryota</taxon>
        <taxon>Fungi</taxon>
        <taxon>Dikarya</taxon>
        <taxon>Ascomycota</taxon>
        <taxon>Pezizomycotina</taxon>
        <taxon>Sordariomycetes</taxon>
        <taxon>Hypocreomycetidae</taxon>
        <taxon>Microascales</taxon>
        <taxon>Microascaceae</taxon>
        <taxon>Scedosporium</taxon>
    </lineage>
</organism>
<evidence type="ECO:0000313" key="2">
    <source>
        <dbReference type="EMBL" id="KEZ45273.1"/>
    </source>
</evidence>
<dbReference type="EMBL" id="JOWA01000085">
    <property type="protein sequence ID" value="KEZ45273.1"/>
    <property type="molecule type" value="Genomic_DNA"/>
</dbReference>
<reference evidence="2 3" key="1">
    <citation type="journal article" date="2014" name="Genome Announc.">
        <title>Draft genome sequence of the pathogenic fungus Scedosporium apiospermum.</title>
        <authorList>
            <person name="Vandeputte P."/>
            <person name="Ghamrawi S."/>
            <person name="Rechenmann M."/>
            <person name="Iltis A."/>
            <person name="Giraud S."/>
            <person name="Fleury M."/>
            <person name="Thornton C."/>
            <person name="Delhaes L."/>
            <person name="Meyer W."/>
            <person name="Papon N."/>
            <person name="Bouchara J.P."/>
        </authorList>
    </citation>
    <scope>NUCLEOTIDE SEQUENCE [LARGE SCALE GENOMIC DNA]</scope>
    <source>
        <strain evidence="2 3">IHEM 14462</strain>
    </source>
</reference>
<dbReference type="KEGG" id="sapo:SAPIO_CDS2064"/>
<dbReference type="Proteomes" id="UP000028545">
    <property type="component" value="Unassembled WGS sequence"/>
</dbReference>
<evidence type="ECO:0000256" key="1">
    <source>
        <dbReference type="SAM" id="MobiDB-lite"/>
    </source>
</evidence>